<evidence type="ECO:0000313" key="2">
    <source>
        <dbReference type="Proteomes" id="UP000298579"/>
    </source>
</evidence>
<protein>
    <submittedName>
        <fullName evidence="1">Uncharacterized protein</fullName>
    </submittedName>
</protein>
<dbReference type="Proteomes" id="UP000298579">
    <property type="component" value="Chromosome circular"/>
</dbReference>
<name>A0AAE6B7N1_AGRTU</name>
<reference evidence="1 2" key="1">
    <citation type="submission" date="2019-04" db="EMBL/GenBank/DDBJ databases">
        <title>Complete genome sequence of Agrobacterium tumefaciens CFBP5877.</title>
        <authorList>
            <person name="Huang Y.-Y."/>
            <person name="Chiang H.-Y."/>
            <person name="Chou L."/>
            <person name="Lai E.-M."/>
            <person name="Kuo C.-H."/>
        </authorList>
    </citation>
    <scope>NUCLEOTIDE SEQUENCE [LARGE SCALE GENOMIC DNA]</scope>
    <source>
        <strain evidence="1 2">CFBP5877</strain>
    </source>
</reference>
<accession>A0AAE6B7N1</accession>
<organism evidence="1 2">
    <name type="scientific">Agrobacterium tumefaciens</name>
    <dbReference type="NCBI Taxonomy" id="358"/>
    <lineage>
        <taxon>Bacteria</taxon>
        <taxon>Pseudomonadati</taxon>
        <taxon>Pseudomonadota</taxon>
        <taxon>Alphaproteobacteria</taxon>
        <taxon>Hyphomicrobiales</taxon>
        <taxon>Rhizobiaceae</taxon>
        <taxon>Rhizobium/Agrobacterium group</taxon>
        <taxon>Agrobacterium</taxon>
        <taxon>Agrobacterium tumefaciens complex</taxon>
    </lineage>
</organism>
<gene>
    <name evidence="1" type="ORF">CFBP5877_01065</name>
</gene>
<dbReference type="AlphaFoldDB" id="A0AAE6B7N1"/>
<evidence type="ECO:0000313" key="1">
    <source>
        <dbReference type="EMBL" id="QCL77815.1"/>
    </source>
</evidence>
<proteinExistence type="predicted"/>
<sequence>MKVAMCCPVTTGSGDDDDSLTTAELMGSSSSVILLPWKIVHAMPQTRKAHGLTTKKDSKMSERIQRLLNKPDGGLVNALEGLISQVVTDIDEGRDTAAQIDDINKLSGGQDFVSGTFFTLYSWTSEREFAELAAMGPPPHVVDMDQSDVVQCLYIIRSAEEPLASFCLSILQRSLPNVPITDIIFDREDDPDEAELAEEILSKAATPNIICL</sequence>
<dbReference type="RefSeq" id="WP_130932475.1">
    <property type="nucleotide sequence ID" value="NZ_CP039888.1"/>
</dbReference>
<dbReference type="EMBL" id="CP039897">
    <property type="protein sequence ID" value="QCL77815.1"/>
    <property type="molecule type" value="Genomic_DNA"/>
</dbReference>